<comment type="caution">
    <text evidence="4">The sequence shown here is derived from an EMBL/GenBank/DDBJ whole genome shotgun (WGS) entry which is preliminary data.</text>
</comment>
<evidence type="ECO:0000256" key="2">
    <source>
        <dbReference type="SAM" id="Coils"/>
    </source>
</evidence>
<dbReference type="GO" id="GO:0006511">
    <property type="term" value="P:ubiquitin-dependent protein catabolic process"/>
    <property type="evidence" value="ECO:0007669"/>
    <property type="project" value="InterPro"/>
</dbReference>
<protein>
    <submittedName>
        <fullName evidence="4">Uncharacterized protein</fullName>
    </submittedName>
</protein>
<evidence type="ECO:0000313" key="4">
    <source>
        <dbReference type="EMBL" id="KAK1377236.1"/>
    </source>
</evidence>
<evidence type="ECO:0000256" key="3">
    <source>
        <dbReference type="SAM" id="MobiDB-lite"/>
    </source>
</evidence>
<feature type="compositionally biased region" description="Basic residues" evidence="3">
    <location>
        <begin position="557"/>
        <end position="573"/>
    </location>
</feature>
<dbReference type="InterPro" id="IPR016897">
    <property type="entry name" value="SKP1"/>
</dbReference>
<accession>A0AAD8ML11</accession>
<keyword evidence="2" id="KW-0175">Coiled coil</keyword>
<evidence type="ECO:0000313" key="5">
    <source>
        <dbReference type="Proteomes" id="UP001237642"/>
    </source>
</evidence>
<dbReference type="EMBL" id="JAUIZM010000007">
    <property type="protein sequence ID" value="KAK1377236.1"/>
    <property type="molecule type" value="Genomic_DNA"/>
</dbReference>
<gene>
    <name evidence="4" type="ORF">POM88_033429</name>
</gene>
<feature type="region of interest" description="Disordered" evidence="3">
    <location>
        <begin position="885"/>
        <end position="947"/>
    </location>
</feature>
<dbReference type="Proteomes" id="UP001237642">
    <property type="component" value="Unassembled WGS sequence"/>
</dbReference>
<name>A0AAD8ML11_9APIA</name>
<sequence length="1010" mass="113883">MSRSDEFYGSIIGQEFARNETVDPFMYLQTVDGDILKLEVEVGWQCPYLWDAYDCGFGFNRSQPVYVSPGVSKEALEMIFGYLRFSRKPGRSGEECQLFIDEILLKKDEHTLWMLLRAARCLQLQGLFEMIRDTLAQNTEKSSLQIEQDLSKSSKQCVKEEGLRARLQSKLLEKKNKRLDEVENAKNAQAEVEAEKREDRSIDDLLSFINGDGDTKGVQTSKKKKKNRNKGKEKKKTSSSSAFTSTEGPASKKVTENCEQDMNSSYPANRSSSTGDALKQLGIQDVSFNVEGYTDDDGLDPAQLEEIDRGIDGADDEGDGEGDVDSDGFVVVVITMSRFDKFYGSKIGWEYTKHECQNVDPFIYLGIVDGDILKLEIEIGWHSPYICDALDCGFGVSWTHPVYMSPGVTKEALKMIFEYLRFSGAPGRSSEDCLLFIDELLKKDEHILWMLLRAAHCLQLKWLFDMIRDTLARNTEKSFLEIEQDFSKSFKQCVQGQGLRARLSIKLLAKQKKKLDEAENAKNVQAEVEVEKHVDRSIDDLLSVIKGDGDTKGVQTSKKKKKNRNKGKEKKKTSSSSSAFSSTETPASKKVTANREQDMNASDSANANRSSSAGDMLKQLEIQDVSFNVDGDSDDDGLDPARLEEIDRAIDGGDGEGDVDSDGFVVVVITMSRFDKFYGSKIGWEYTKHECQNVDPFIYLGIVDGDILKLEIEIGWHSPYICDALDCGFGVSWTHPVYMSPGVTKEALKMIFEYLRFSRAPGRSSEDCLLFIDELLKKDEHILWMLLRAAHCLQLKWLFDMIRDTLARNTEKSFLEIEQDFSKSFKQCVQGQGLRARLSIKLLAKQKKKLDEAENAKNVQAEVEVEKHIDRSIDDLLSFIKGDGDTKGVQTSKKKKKNRNKGKEKKKTSSSSRAFSSTEAPASKKVTENREQDMNASDSANANRSSSAGDMLKQLEIQDVSFNVDGDSDDDGLDPARLEEIDREVAEFSRRLMLIELEVQRRTRPSNRCN</sequence>
<feature type="compositionally biased region" description="Low complexity" evidence="3">
    <location>
        <begin position="600"/>
        <end position="612"/>
    </location>
</feature>
<feature type="compositionally biased region" description="Basic residues" evidence="3">
    <location>
        <begin position="892"/>
        <end position="908"/>
    </location>
</feature>
<feature type="region of interest" description="Disordered" evidence="3">
    <location>
        <begin position="213"/>
        <end position="275"/>
    </location>
</feature>
<organism evidence="4 5">
    <name type="scientific">Heracleum sosnowskyi</name>
    <dbReference type="NCBI Taxonomy" id="360622"/>
    <lineage>
        <taxon>Eukaryota</taxon>
        <taxon>Viridiplantae</taxon>
        <taxon>Streptophyta</taxon>
        <taxon>Embryophyta</taxon>
        <taxon>Tracheophyta</taxon>
        <taxon>Spermatophyta</taxon>
        <taxon>Magnoliopsida</taxon>
        <taxon>eudicotyledons</taxon>
        <taxon>Gunneridae</taxon>
        <taxon>Pentapetalae</taxon>
        <taxon>asterids</taxon>
        <taxon>campanulids</taxon>
        <taxon>Apiales</taxon>
        <taxon>Apiaceae</taxon>
        <taxon>Apioideae</taxon>
        <taxon>apioid superclade</taxon>
        <taxon>Tordylieae</taxon>
        <taxon>Tordyliinae</taxon>
        <taxon>Heracleum</taxon>
    </lineage>
</organism>
<proteinExistence type="predicted"/>
<reference evidence="4" key="2">
    <citation type="submission" date="2023-05" db="EMBL/GenBank/DDBJ databases">
        <authorList>
            <person name="Schelkunov M.I."/>
        </authorList>
    </citation>
    <scope>NUCLEOTIDE SEQUENCE</scope>
    <source>
        <strain evidence="4">Hsosn_3</strain>
        <tissue evidence="4">Leaf</tissue>
    </source>
</reference>
<feature type="compositionally biased region" description="Basic residues" evidence="3">
    <location>
        <begin position="221"/>
        <end position="237"/>
    </location>
</feature>
<feature type="compositionally biased region" description="Polar residues" evidence="3">
    <location>
        <begin position="260"/>
        <end position="275"/>
    </location>
</feature>
<comment type="pathway">
    <text evidence="1">Protein modification; protein ubiquitination.</text>
</comment>
<evidence type="ECO:0000256" key="1">
    <source>
        <dbReference type="ARBA" id="ARBA00004906"/>
    </source>
</evidence>
<feature type="compositionally biased region" description="Low complexity" evidence="3">
    <location>
        <begin position="935"/>
        <end position="947"/>
    </location>
</feature>
<keyword evidence="5" id="KW-1185">Reference proteome</keyword>
<dbReference type="InterPro" id="IPR011333">
    <property type="entry name" value="SKP1/BTB/POZ_sf"/>
</dbReference>
<dbReference type="Gene3D" id="3.30.710.10">
    <property type="entry name" value="Potassium Channel Kv1.1, Chain A"/>
    <property type="match status" value="3"/>
</dbReference>
<dbReference type="AlphaFoldDB" id="A0AAD8ML11"/>
<reference evidence="4" key="1">
    <citation type="submission" date="2023-02" db="EMBL/GenBank/DDBJ databases">
        <title>Genome of toxic invasive species Heracleum sosnowskyi carries increased number of genes despite the absence of recent whole-genome duplications.</title>
        <authorList>
            <person name="Schelkunov M."/>
            <person name="Shtratnikova V."/>
            <person name="Makarenko M."/>
            <person name="Klepikova A."/>
            <person name="Omelchenko D."/>
            <person name="Novikova G."/>
            <person name="Obukhova E."/>
            <person name="Bogdanov V."/>
            <person name="Penin A."/>
            <person name="Logacheva M."/>
        </authorList>
    </citation>
    <scope>NUCLEOTIDE SEQUENCE</scope>
    <source>
        <strain evidence="4">Hsosn_3</strain>
        <tissue evidence="4">Leaf</tissue>
    </source>
</reference>
<feature type="coiled-coil region" evidence="2">
    <location>
        <begin position="165"/>
        <end position="198"/>
    </location>
</feature>
<feature type="region of interest" description="Disordered" evidence="3">
    <location>
        <begin position="550"/>
        <end position="612"/>
    </location>
</feature>
<dbReference type="PANTHER" id="PTHR11165">
    <property type="entry name" value="SKP1"/>
    <property type="match status" value="1"/>
</dbReference>